<dbReference type="EMBL" id="AOIK01000043">
    <property type="protein sequence ID" value="ELY83634.1"/>
    <property type="molecule type" value="Genomic_DNA"/>
</dbReference>
<dbReference type="Proteomes" id="UP000011511">
    <property type="component" value="Unassembled WGS sequence"/>
</dbReference>
<dbReference type="AlphaFoldDB" id="L9ZB74"/>
<evidence type="ECO:0000313" key="1">
    <source>
        <dbReference type="EMBL" id="ELY83634.1"/>
    </source>
</evidence>
<dbReference type="PATRIC" id="fig|1227494.3.peg.3565"/>
<organism evidence="1 2">
    <name type="scientific">Natrinema altunense (strain JCM 12890 / CGMCC 1.3731 / AJ2)</name>
    <dbReference type="NCBI Taxonomy" id="1227494"/>
    <lineage>
        <taxon>Archaea</taxon>
        <taxon>Methanobacteriati</taxon>
        <taxon>Methanobacteriota</taxon>
        <taxon>Stenosarchaea group</taxon>
        <taxon>Halobacteria</taxon>
        <taxon>Halobacteriales</taxon>
        <taxon>Natrialbaceae</taxon>
        <taxon>Natrinema</taxon>
    </lineage>
</organism>
<gene>
    <name evidence="1" type="ORF">C485_17817</name>
</gene>
<proteinExistence type="predicted"/>
<sequence length="79" mass="9317">MLQDYEERREEAYNTEELYVGLEDGVISLWDERPYFPEHLYREAIRSYEDIINEAPVRDAEKIERSVDTGDTGSLTESL</sequence>
<accession>L9ZB74</accession>
<comment type="caution">
    <text evidence="1">The sequence shown here is derived from an EMBL/GenBank/DDBJ whole genome shotgun (WGS) entry which is preliminary data.</text>
</comment>
<keyword evidence="2" id="KW-1185">Reference proteome</keyword>
<name>L9ZB74_NATA2</name>
<evidence type="ECO:0000313" key="2">
    <source>
        <dbReference type="Proteomes" id="UP000011511"/>
    </source>
</evidence>
<protein>
    <submittedName>
        <fullName evidence="1">Uncharacterized protein</fullName>
    </submittedName>
</protein>
<dbReference type="RefSeq" id="WP_007110778.1">
    <property type="nucleotide sequence ID" value="NZ_AOIK01000043.1"/>
</dbReference>
<reference evidence="1 2" key="1">
    <citation type="journal article" date="2014" name="PLoS Genet.">
        <title>Phylogenetically driven sequencing of extremely halophilic archaea reveals strategies for static and dynamic osmo-response.</title>
        <authorList>
            <person name="Becker E.A."/>
            <person name="Seitzer P.M."/>
            <person name="Tritt A."/>
            <person name="Larsen D."/>
            <person name="Krusor M."/>
            <person name="Yao A.I."/>
            <person name="Wu D."/>
            <person name="Madern D."/>
            <person name="Eisen J.A."/>
            <person name="Darling A.E."/>
            <person name="Facciotti M.T."/>
        </authorList>
    </citation>
    <scope>NUCLEOTIDE SEQUENCE [LARGE SCALE GENOMIC DNA]</scope>
    <source>
        <strain evidence="1 2">JCM 12890</strain>
    </source>
</reference>